<protein>
    <submittedName>
        <fullName evidence="7">Cytochrome c</fullName>
    </submittedName>
</protein>
<dbReference type="PRINTS" id="PR00608">
    <property type="entry name" value="CYTCHROMECII"/>
</dbReference>
<dbReference type="InterPro" id="IPR015984">
    <property type="entry name" value="Cyt_c_prime_subgr"/>
</dbReference>
<evidence type="ECO:0000313" key="7">
    <source>
        <dbReference type="EMBL" id="ROZ81911.1"/>
    </source>
</evidence>
<organism evidence="7 8">
    <name type="scientific">Pseudomonas neustonica</name>
    <dbReference type="NCBI Taxonomy" id="2487346"/>
    <lineage>
        <taxon>Bacteria</taxon>
        <taxon>Pseudomonadati</taxon>
        <taxon>Pseudomonadota</taxon>
        <taxon>Gammaproteobacteria</taxon>
        <taxon>Pseudomonadales</taxon>
        <taxon>Pseudomonadaceae</taxon>
        <taxon>Pseudomonas</taxon>
    </lineage>
</organism>
<proteinExistence type="predicted"/>
<evidence type="ECO:0000256" key="5">
    <source>
        <dbReference type="ARBA" id="ARBA00023004"/>
    </source>
</evidence>
<keyword evidence="4" id="KW-0249">Electron transport</keyword>
<dbReference type="EMBL" id="RKKU01000026">
    <property type="protein sequence ID" value="ROZ81911.1"/>
    <property type="molecule type" value="Genomic_DNA"/>
</dbReference>
<dbReference type="SUPFAM" id="SSF47175">
    <property type="entry name" value="Cytochromes"/>
    <property type="match status" value="1"/>
</dbReference>
<feature type="signal peptide" evidence="6">
    <location>
        <begin position="1"/>
        <end position="22"/>
    </location>
</feature>
<gene>
    <name evidence="7" type="ORF">EF096_16625</name>
</gene>
<evidence type="ECO:0000256" key="2">
    <source>
        <dbReference type="ARBA" id="ARBA00022617"/>
    </source>
</evidence>
<feature type="chain" id="PRO_5045934746" evidence="6">
    <location>
        <begin position="23"/>
        <end position="156"/>
    </location>
</feature>
<evidence type="ECO:0000313" key="8">
    <source>
        <dbReference type="Proteomes" id="UP000275199"/>
    </source>
</evidence>
<dbReference type="Gene3D" id="1.20.120.10">
    <property type="entry name" value="Cytochrome c/b562"/>
    <property type="match status" value="1"/>
</dbReference>
<dbReference type="Pfam" id="PF01322">
    <property type="entry name" value="Cytochrom_C_2"/>
    <property type="match status" value="1"/>
</dbReference>
<accession>A0ABX9XIQ9</accession>
<keyword evidence="1" id="KW-0813">Transport</keyword>
<evidence type="ECO:0000256" key="1">
    <source>
        <dbReference type="ARBA" id="ARBA00022448"/>
    </source>
</evidence>
<keyword evidence="2" id="KW-0349">Heme</keyword>
<reference evidence="7 8" key="1">
    <citation type="submission" date="2018-11" db="EMBL/GenBank/DDBJ databases">
        <authorList>
            <person name="Jang G.I."/>
            <person name="Hwang C.Y."/>
        </authorList>
    </citation>
    <scope>NUCLEOTIDE SEQUENCE [LARGE SCALE GENOMIC DNA]</scope>
    <source>
        <strain evidence="7 8">SSM26</strain>
    </source>
</reference>
<keyword evidence="6" id="KW-0732">Signal</keyword>
<sequence length="156" mass="16027">MKSVITTLLGGTLLAVSLSAAAAQLSPEDQIETRKAGFTYMAWNMGKIKAQVIDESVEYNPEQVSAAANAIAAIANSGMGALFGPGTDQDVGKQVTRADPALFANMNDMAELAGNLGTASDNLVAAAATGDASAVRVAFGEVGKSCKACHDKYRLD</sequence>
<dbReference type="InterPro" id="IPR002321">
    <property type="entry name" value="Cyt_c_II"/>
</dbReference>
<evidence type="ECO:0000256" key="6">
    <source>
        <dbReference type="SAM" id="SignalP"/>
    </source>
</evidence>
<keyword evidence="8" id="KW-1185">Reference proteome</keyword>
<keyword evidence="5" id="KW-0408">Iron</keyword>
<evidence type="ECO:0000256" key="4">
    <source>
        <dbReference type="ARBA" id="ARBA00022982"/>
    </source>
</evidence>
<evidence type="ECO:0000256" key="3">
    <source>
        <dbReference type="ARBA" id="ARBA00022723"/>
    </source>
</evidence>
<dbReference type="InterPro" id="IPR012127">
    <property type="entry name" value="Cyt_c_prime"/>
</dbReference>
<dbReference type="RefSeq" id="WP_123890908.1">
    <property type="nucleotide sequence ID" value="NZ_RKKU01000026.1"/>
</dbReference>
<comment type="caution">
    <text evidence="7">The sequence shown here is derived from an EMBL/GenBank/DDBJ whole genome shotgun (WGS) entry which is preliminary data.</text>
</comment>
<name>A0ABX9XIQ9_9PSED</name>
<keyword evidence="3" id="KW-0479">Metal-binding</keyword>
<dbReference type="Proteomes" id="UP000275199">
    <property type="component" value="Unassembled WGS sequence"/>
</dbReference>
<dbReference type="PROSITE" id="PS51009">
    <property type="entry name" value="CYTCII"/>
    <property type="match status" value="1"/>
</dbReference>
<dbReference type="InterPro" id="IPR010980">
    <property type="entry name" value="Cyt_c/b562"/>
</dbReference>
<dbReference type="PIRSF" id="PIRSF000027">
    <property type="entry name" value="Cytc_c_prime"/>
    <property type="match status" value="1"/>
</dbReference>